<gene>
    <name evidence="1" type="ORF">NVI5450_0075</name>
</gene>
<evidence type="ECO:0000313" key="2">
    <source>
        <dbReference type="Proteomes" id="UP000183794"/>
    </source>
</evidence>
<dbReference type="AlphaFoldDB" id="A0A1K9YQK3"/>
<sequence length="136" mass="15758">MTIFEHHIHNLPAKPMDWMVEDYAEELGILEKNMADFFDFDKFYLSDMNLWNLIAQSNLLKKPTAESNKQVTKLIAGEVYVDTLGEEQTLTVYSMEPSLIPDPEEWLAKMTARWEVLIQQFSSDATISAELFDYEG</sequence>
<organism evidence="1 2">
    <name type="scientific">Moritella viscosa</name>
    <dbReference type="NCBI Taxonomy" id="80854"/>
    <lineage>
        <taxon>Bacteria</taxon>
        <taxon>Pseudomonadati</taxon>
        <taxon>Pseudomonadota</taxon>
        <taxon>Gammaproteobacteria</taxon>
        <taxon>Alteromonadales</taxon>
        <taxon>Moritellaceae</taxon>
        <taxon>Moritella</taxon>
    </lineage>
</organism>
<evidence type="ECO:0000313" key="1">
    <source>
        <dbReference type="EMBL" id="SGY81835.1"/>
    </source>
</evidence>
<dbReference type="Proteomes" id="UP000183794">
    <property type="component" value="Unassembled WGS sequence"/>
</dbReference>
<name>A0A1K9YQK3_9GAMM</name>
<protein>
    <submittedName>
        <fullName evidence="1">Uncharacterized protein</fullName>
    </submittedName>
</protein>
<dbReference type="RefSeq" id="WP_075496613.1">
    <property type="nucleotide sequence ID" value="NZ_CAWRBC010000078.1"/>
</dbReference>
<proteinExistence type="predicted"/>
<accession>A0A1K9YQK3</accession>
<dbReference type="EMBL" id="FPLD01000004">
    <property type="protein sequence ID" value="SGY81835.1"/>
    <property type="molecule type" value="Genomic_DNA"/>
</dbReference>
<reference evidence="1 2" key="1">
    <citation type="submission" date="2016-11" db="EMBL/GenBank/DDBJ databases">
        <authorList>
            <person name="Jaros S."/>
            <person name="Januszkiewicz K."/>
            <person name="Wedrychowicz H."/>
        </authorList>
    </citation>
    <scope>NUCLEOTIDE SEQUENCE [LARGE SCALE GENOMIC DNA]</scope>
    <source>
        <strain evidence="1">NVI 5450</strain>
    </source>
</reference>
<dbReference type="OrthoDB" id="9957035at2"/>